<dbReference type="Proteomes" id="UP000250043">
    <property type="component" value="Unassembled WGS sequence"/>
</dbReference>
<dbReference type="GO" id="GO:0007165">
    <property type="term" value="P:signal transduction"/>
    <property type="evidence" value="ECO:0007669"/>
    <property type="project" value="InterPro"/>
</dbReference>
<dbReference type="PANTHER" id="PTHR15228">
    <property type="entry name" value="SPERMATHECAL PHYSIOLOGY VARIANT"/>
    <property type="match status" value="1"/>
</dbReference>
<dbReference type="GO" id="GO:0005938">
    <property type="term" value="C:cell cortex"/>
    <property type="evidence" value="ECO:0007669"/>
    <property type="project" value="TreeGrafter"/>
</dbReference>
<protein>
    <recommendedName>
        <fullName evidence="4">Rho-GAP domain-containing protein</fullName>
    </recommendedName>
</protein>
<feature type="region of interest" description="Disordered" evidence="3">
    <location>
        <begin position="23"/>
        <end position="62"/>
    </location>
</feature>
<gene>
    <name evidence="5" type="ORF">OBBRIDRAFT_838570</name>
</gene>
<feature type="region of interest" description="Disordered" evidence="3">
    <location>
        <begin position="773"/>
        <end position="793"/>
    </location>
</feature>
<dbReference type="AlphaFoldDB" id="A0A8E2DGG1"/>
<dbReference type="SUPFAM" id="SSF48350">
    <property type="entry name" value="GTPase activation domain, GAP"/>
    <property type="match status" value="1"/>
</dbReference>
<reference evidence="5 6" key="1">
    <citation type="submission" date="2016-07" db="EMBL/GenBank/DDBJ databases">
        <title>Draft genome of the white-rot fungus Obba rivulosa 3A-2.</title>
        <authorList>
            <consortium name="DOE Joint Genome Institute"/>
            <person name="Miettinen O."/>
            <person name="Riley R."/>
            <person name="Acob R."/>
            <person name="Barry K."/>
            <person name="Cullen D."/>
            <person name="De Vries R."/>
            <person name="Hainaut M."/>
            <person name="Hatakka A."/>
            <person name="Henrissat B."/>
            <person name="Hilden K."/>
            <person name="Kuo R."/>
            <person name="Labutti K."/>
            <person name="Lipzen A."/>
            <person name="Makela M.R."/>
            <person name="Sandor L."/>
            <person name="Spatafora J.W."/>
            <person name="Grigoriev I.V."/>
            <person name="Hibbett D.S."/>
        </authorList>
    </citation>
    <scope>NUCLEOTIDE SEQUENCE [LARGE SCALE GENOMIC DNA]</scope>
    <source>
        <strain evidence="5 6">3A-2</strain>
    </source>
</reference>
<feature type="domain" description="Rho-GAP" evidence="4">
    <location>
        <begin position="225"/>
        <end position="490"/>
    </location>
</feature>
<feature type="compositionally biased region" description="Low complexity" evidence="3">
    <location>
        <begin position="710"/>
        <end position="731"/>
    </location>
</feature>
<evidence type="ECO:0000313" key="6">
    <source>
        <dbReference type="Proteomes" id="UP000250043"/>
    </source>
</evidence>
<feature type="region of interest" description="Disordered" evidence="3">
    <location>
        <begin position="682"/>
        <end position="739"/>
    </location>
</feature>
<feature type="compositionally biased region" description="Basic residues" evidence="3">
    <location>
        <begin position="523"/>
        <end position="533"/>
    </location>
</feature>
<organism evidence="5 6">
    <name type="scientific">Obba rivulosa</name>
    <dbReference type="NCBI Taxonomy" id="1052685"/>
    <lineage>
        <taxon>Eukaryota</taxon>
        <taxon>Fungi</taxon>
        <taxon>Dikarya</taxon>
        <taxon>Basidiomycota</taxon>
        <taxon>Agaricomycotina</taxon>
        <taxon>Agaricomycetes</taxon>
        <taxon>Polyporales</taxon>
        <taxon>Gelatoporiaceae</taxon>
        <taxon>Obba</taxon>
    </lineage>
</organism>
<keyword evidence="6" id="KW-1185">Reference proteome</keyword>
<name>A0A8E2DGG1_9APHY</name>
<accession>A0A8E2DGG1</accession>
<dbReference type="InterPro" id="IPR008936">
    <property type="entry name" value="Rho_GTPase_activation_prot"/>
</dbReference>
<dbReference type="Gene3D" id="1.10.555.10">
    <property type="entry name" value="Rho GTPase activation protein"/>
    <property type="match status" value="1"/>
</dbReference>
<feature type="coiled-coil region" evidence="2">
    <location>
        <begin position="837"/>
        <end position="864"/>
    </location>
</feature>
<feature type="region of interest" description="Disordered" evidence="3">
    <location>
        <begin position="489"/>
        <end position="615"/>
    </location>
</feature>
<keyword evidence="2" id="KW-0175">Coiled coil</keyword>
<feature type="region of interest" description="Disordered" evidence="3">
    <location>
        <begin position="369"/>
        <end position="397"/>
    </location>
</feature>
<evidence type="ECO:0000256" key="3">
    <source>
        <dbReference type="SAM" id="MobiDB-lite"/>
    </source>
</evidence>
<dbReference type="Pfam" id="PF00620">
    <property type="entry name" value="RhoGAP"/>
    <property type="match status" value="1"/>
</dbReference>
<dbReference type="InterPro" id="IPR051025">
    <property type="entry name" value="RhoGAP"/>
</dbReference>
<dbReference type="GO" id="GO:0005096">
    <property type="term" value="F:GTPase activator activity"/>
    <property type="evidence" value="ECO:0007669"/>
    <property type="project" value="UniProtKB-KW"/>
</dbReference>
<feature type="compositionally biased region" description="Basic and acidic residues" evidence="3">
    <location>
        <begin position="385"/>
        <end position="397"/>
    </location>
</feature>
<feature type="region of interest" description="Disordered" evidence="3">
    <location>
        <begin position="120"/>
        <end position="144"/>
    </location>
</feature>
<evidence type="ECO:0000256" key="2">
    <source>
        <dbReference type="SAM" id="Coils"/>
    </source>
</evidence>
<dbReference type="GO" id="GO:0060237">
    <property type="term" value="P:regulation of fungal-type cell wall organization"/>
    <property type="evidence" value="ECO:0007669"/>
    <property type="project" value="TreeGrafter"/>
</dbReference>
<dbReference type="PANTHER" id="PTHR15228:SF25">
    <property type="entry name" value="F-BAR DOMAIN-CONTAINING PROTEIN"/>
    <property type="match status" value="1"/>
</dbReference>
<dbReference type="InterPro" id="IPR000198">
    <property type="entry name" value="RhoGAP_dom"/>
</dbReference>
<dbReference type="EMBL" id="KV722555">
    <property type="protein sequence ID" value="OCH85917.1"/>
    <property type="molecule type" value="Genomic_DNA"/>
</dbReference>
<dbReference type="SMART" id="SM00324">
    <property type="entry name" value="RhoGAP"/>
    <property type="match status" value="1"/>
</dbReference>
<feature type="compositionally biased region" description="Low complexity" evidence="3">
    <location>
        <begin position="586"/>
        <end position="604"/>
    </location>
</feature>
<keyword evidence="1" id="KW-0343">GTPase activation</keyword>
<sequence length="873" mass="97721">MSLEERGRQCKRYPVSSLSISVVPHDSYPRIPSGRTASPRRPSGAKYDSEFGSPPRSPLLAHPKVRSKLREVDVEEDRLDRACGQSPLGSPTASYFTHPAYYSDVHNECHPVPPDARHVSACLPRPLSPKRSHQSLRSSASEPLSLREQLLDVEDPPPAPPSFLAPDATGVLRSLVKVLRAEGKQIRDYIEIEDMLEAKEREARERENRLMETKIPPEEFRVFGAPLKDAVFYTSTPTVLGGYQHELPNVVFTCIEELYRTGIYQPGLFRILPTRGRLAALMDAFDARQRPLLRHEAMPDICAVLMMYFDRLPEPLLSRALFNALWNWCVKPTNMREDERRAAALAREEAAFDRHAHAHALPNPLTAKHRWRKRAVSEPAPPPEPAKEMPQQEREEDVVKLERGQIAAAQLVLRLLQPEAFSLLLYLCAFFTQIPLCPDNGLAFEDIARLFAGNLLGGPSKSAATTMMVWLLSRWDRIADGLIGRQRGRVEMEAQKKQRQDGESPEMVRGRSTSIAAPERKPTRSRSRERRRPTMSSPPEDDLKKARATSKPRHNDRTSPGVGLSKPGLGRGDLSLSHLHGTRPYSLSVSSDASTSTFVSTSSSEPADPCDYTPPDLMMMTRDGREKIGAVLPVVNEYESLHHHFNSEDRDIMSGSPDSEASVPLPSEGLFRMDRLVYSSDSDSACESDDEHSTIPYEVSKLRAGEKLASNNPTRRSSRSRNSPYRPSPLRDMTTGSGSILPALSTTTWELCSARARISELEHALAMEHCRSRGRSSSAPYPETRAADNDDCNIYTSETPGYSDDKDSILEYYVSPDVGNADGGFGHMRGETQNDCRDDVHQRLQEALAERDSARKLVQQFRKAFEDADEMKI</sequence>
<feature type="compositionally biased region" description="Basic and acidic residues" evidence="3">
    <location>
        <begin position="489"/>
        <end position="509"/>
    </location>
</feature>
<evidence type="ECO:0000259" key="4">
    <source>
        <dbReference type="PROSITE" id="PS50238"/>
    </source>
</evidence>
<evidence type="ECO:0000256" key="1">
    <source>
        <dbReference type="ARBA" id="ARBA00022468"/>
    </source>
</evidence>
<proteinExistence type="predicted"/>
<evidence type="ECO:0000313" key="5">
    <source>
        <dbReference type="EMBL" id="OCH85917.1"/>
    </source>
</evidence>
<dbReference type="OrthoDB" id="79452at2759"/>
<dbReference type="PROSITE" id="PS50238">
    <property type="entry name" value="RHOGAP"/>
    <property type="match status" value="1"/>
</dbReference>